<sequence length="87" mass="10122">MYYELTSLEKLIWPSWRENGQKTHSLEKEKVEEVASQQTNILSPADPTQVETWRKKGRYVVEESDEDDDEDEVESPEESDDPSSSDD</sequence>
<gene>
    <name evidence="2" type="ORF">CRG98_022540</name>
</gene>
<evidence type="ECO:0000256" key="1">
    <source>
        <dbReference type="SAM" id="MobiDB-lite"/>
    </source>
</evidence>
<accession>A0A2I0JNC1</accession>
<name>A0A2I0JNC1_PUNGR</name>
<dbReference type="AlphaFoldDB" id="A0A2I0JNC1"/>
<keyword evidence="3" id="KW-1185">Reference proteome</keyword>
<evidence type="ECO:0000313" key="3">
    <source>
        <dbReference type="Proteomes" id="UP000233551"/>
    </source>
</evidence>
<reference evidence="2 3" key="1">
    <citation type="submission" date="2017-11" db="EMBL/GenBank/DDBJ databases">
        <title>De-novo sequencing of pomegranate (Punica granatum L.) genome.</title>
        <authorList>
            <person name="Akparov Z."/>
            <person name="Amiraslanov A."/>
            <person name="Hajiyeva S."/>
            <person name="Abbasov M."/>
            <person name="Kaur K."/>
            <person name="Hamwieh A."/>
            <person name="Solovyev V."/>
            <person name="Salamov A."/>
            <person name="Braich B."/>
            <person name="Kosarev P."/>
            <person name="Mahmoud A."/>
            <person name="Hajiyev E."/>
            <person name="Babayeva S."/>
            <person name="Izzatullayeva V."/>
            <person name="Mammadov A."/>
            <person name="Mammadov A."/>
            <person name="Sharifova S."/>
            <person name="Ojaghi J."/>
            <person name="Eynullazada K."/>
            <person name="Bayramov B."/>
            <person name="Abdulazimova A."/>
            <person name="Shahmuradov I."/>
        </authorList>
    </citation>
    <scope>NUCLEOTIDE SEQUENCE [LARGE SCALE GENOMIC DNA]</scope>
    <source>
        <strain evidence="3">cv. AG2017</strain>
        <tissue evidence="2">Leaf</tissue>
    </source>
</reference>
<evidence type="ECO:0000313" key="2">
    <source>
        <dbReference type="EMBL" id="PKI57036.1"/>
    </source>
</evidence>
<feature type="compositionally biased region" description="Acidic residues" evidence="1">
    <location>
        <begin position="62"/>
        <end position="87"/>
    </location>
</feature>
<dbReference type="EMBL" id="PGOL01001537">
    <property type="protein sequence ID" value="PKI57036.1"/>
    <property type="molecule type" value="Genomic_DNA"/>
</dbReference>
<comment type="caution">
    <text evidence="2">The sequence shown here is derived from an EMBL/GenBank/DDBJ whole genome shotgun (WGS) entry which is preliminary data.</text>
</comment>
<proteinExistence type="predicted"/>
<protein>
    <submittedName>
        <fullName evidence="2">Uncharacterized protein</fullName>
    </submittedName>
</protein>
<organism evidence="2 3">
    <name type="scientific">Punica granatum</name>
    <name type="common">Pomegranate</name>
    <dbReference type="NCBI Taxonomy" id="22663"/>
    <lineage>
        <taxon>Eukaryota</taxon>
        <taxon>Viridiplantae</taxon>
        <taxon>Streptophyta</taxon>
        <taxon>Embryophyta</taxon>
        <taxon>Tracheophyta</taxon>
        <taxon>Spermatophyta</taxon>
        <taxon>Magnoliopsida</taxon>
        <taxon>eudicotyledons</taxon>
        <taxon>Gunneridae</taxon>
        <taxon>Pentapetalae</taxon>
        <taxon>rosids</taxon>
        <taxon>malvids</taxon>
        <taxon>Myrtales</taxon>
        <taxon>Lythraceae</taxon>
        <taxon>Punica</taxon>
    </lineage>
</organism>
<dbReference type="Proteomes" id="UP000233551">
    <property type="component" value="Unassembled WGS sequence"/>
</dbReference>
<feature type="region of interest" description="Disordered" evidence="1">
    <location>
        <begin position="27"/>
        <end position="87"/>
    </location>
</feature>